<evidence type="ECO:0000313" key="2">
    <source>
        <dbReference type="Proteomes" id="UP000593818"/>
    </source>
</evidence>
<proteinExistence type="predicted"/>
<protein>
    <submittedName>
        <fullName evidence="1">Uncharacterized protein</fullName>
    </submittedName>
</protein>
<gene>
    <name evidence="1" type="ORF">INP59_27330</name>
</gene>
<name>A0A7M2XW46_9NOCA</name>
<keyword evidence="2" id="KW-1185">Reference proteome</keyword>
<dbReference type="AlphaFoldDB" id="A0A7M2XW46"/>
<dbReference type="EMBL" id="CP063453">
    <property type="protein sequence ID" value="QOW02057.1"/>
    <property type="molecule type" value="Genomic_DNA"/>
</dbReference>
<organism evidence="1 2">
    <name type="scientific">Rhodococcus pyridinivorans</name>
    <dbReference type="NCBI Taxonomy" id="103816"/>
    <lineage>
        <taxon>Bacteria</taxon>
        <taxon>Bacillati</taxon>
        <taxon>Actinomycetota</taxon>
        <taxon>Actinomycetes</taxon>
        <taxon>Mycobacteriales</taxon>
        <taxon>Nocardiaceae</taxon>
        <taxon>Rhodococcus</taxon>
    </lineage>
</organism>
<reference evidence="1 2" key="1">
    <citation type="submission" date="2020-10" db="EMBL/GenBank/DDBJ databases">
        <title>Whole genome sequence of oil-degrading bacteria Rhodococcus pyridinivorans strain 5Ap.</title>
        <authorList>
            <person name="Akhremchuk A.E."/>
            <person name="Valentovich L.N."/>
            <person name="Charniauskaya M.I."/>
            <person name="Bukliarevich H.A."/>
            <person name="Titok M.A."/>
        </authorList>
    </citation>
    <scope>NUCLEOTIDE SEQUENCE [LARGE SCALE GENOMIC DNA]</scope>
    <source>
        <strain evidence="1 2">5Ap</strain>
        <plasmid evidence="1 2">pSID</plasmid>
    </source>
</reference>
<sequence>MRALNVVGVLADYMRLVGDAGEDLKIGVLDLLVDLHHLTDAVGVDWDEVLDDSNRHYRADVAGEL</sequence>
<accession>A0A7M2XW46</accession>
<dbReference type="Proteomes" id="UP000593818">
    <property type="component" value="Plasmid pSID"/>
</dbReference>
<evidence type="ECO:0000313" key="1">
    <source>
        <dbReference type="EMBL" id="QOW02057.1"/>
    </source>
</evidence>
<geneLocation type="plasmid" evidence="1 2">
    <name>pSID</name>
</geneLocation>
<keyword evidence="1" id="KW-0614">Plasmid</keyword>